<evidence type="ECO:0000313" key="2">
    <source>
        <dbReference type="EMBL" id="ERM93698.1"/>
    </source>
</evidence>
<gene>
    <name evidence="2" type="ORF">AMTR_s00004p00219280</name>
</gene>
<dbReference type="HOGENOM" id="CLU_2253685_0_0_1"/>
<accession>W1NE96</accession>
<reference evidence="3" key="1">
    <citation type="journal article" date="2013" name="Science">
        <title>The Amborella genome and the evolution of flowering plants.</title>
        <authorList>
            <consortium name="Amborella Genome Project"/>
        </authorList>
    </citation>
    <scope>NUCLEOTIDE SEQUENCE [LARGE SCALE GENOMIC DNA]</scope>
</reference>
<keyword evidence="3" id="KW-1185">Reference proteome</keyword>
<feature type="signal peptide" evidence="1">
    <location>
        <begin position="1"/>
        <end position="16"/>
    </location>
</feature>
<keyword evidence="1" id="KW-0732">Signal</keyword>
<evidence type="ECO:0000313" key="3">
    <source>
        <dbReference type="Proteomes" id="UP000017836"/>
    </source>
</evidence>
<protein>
    <submittedName>
        <fullName evidence="2">Uncharacterized protein</fullName>
    </submittedName>
</protein>
<sequence>MYMYLPLSSISILVFASPIVGCRGFAGQRGFGVGCRAVGFEGQREGLQCSEGLEWVEKLWVLKGSEGLEWVSKLWILKGSEGLQWVAVQRLGLDLRELQSRGCG</sequence>
<feature type="chain" id="PRO_5004807094" evidence="1">
    <location>
        <begin position="17"/>
        <end position="104"/>
    </location>
</feature>
<dbReference type="EMBL" id="KI397628">
    <property type="protein sequence ID" value="ERM93698.1"/>
    <property type="molecule type" value="Genomic_DNA"/>
</dbReference>
<dbReference type="Gramene" id="ERM93698">
    <property type="protein sequence ID" value="ERM93698"/>
    <property type="gene ID" value="AMTR_s00004p00219280"/>
</dbReference>
<organism evidence="2 3">
    <name type="scientific">Amborella trichopoda</name>
    <dbReference type="NCBI Taxonomy" id="13333"/>
    <lineage>
        <taxon>Eukaryota</taxon>
        <taxon>Viridiplantae</taxon>
        <taxon>Streptophyta</taxon>
        <taxon>Embryophyta</taxon>
        <taxon>Tracheophyta</taxon>
        <taxon>Spermatophyta</taxon>
        <taxon>Magnoliopsida</taxon>
        <taxon>Amborellales</taxon>
        <taxon>Amborellaceae</taxon>
        <taxon>Amborella</taxon>
    </lineage>
</organism>
<dbReference type="Proteomes" id="UP000017836">
    <property type="component" value="Unassembled WGS sequence"/>
</dbReference>
<proteinExistence type="predicted"/>
<name>W1NE96_AMBTC</name>
<evidence type="ECO:0000256" key="1">
    <source>
        <dbReference type="SAM" id="SignalP"/>
    </source>
</evidence>
<dbReference type="AlphaFoldDB" id="W1NE96"/>